<dbReference type="AlphaFoldDB" id="A0A232ET20"/>
<evidence type="ECO:0000313" key="2">
    <source>
        <dbReference type="Proteomes" id="UP000215335"/>
    </source>
</evidence>
<sequence>MVDKSAAQYLFKHNSKIMKTLSQYLNTHQKPDCLGYNVTYFNSSGNSKKLITQLAQTILDNPLCYSLANNAGLFSFCNHDKSNSKVYKESNTVTVSVHNLVGGDMLVFVIHCDVASQDFLRIATGYNAFRIQRIRTDGRKYKALIIDGFETDYTTVHRIFLLITENDQIEFCFILSGEMPQLNRIKNYRNMLYNKLCIPKQSTLKL</sequence>
<protein>
    <submittedName>
        <fullName evidence="1">Uncharacterized protein</fullName>
    </submittedName>
</protein>
<keyword evidence="2" id="KW-1185">Reference proteome</keyword>
<evidence type="ECO:0000313" key="1">
    <source>
        <dbReference type="EMBL" id="OXU21446.1"/>
    </source>
</evidence>
<organism evidence="1 2">
    <name type="scientific">Trichomalopsis sarcophagae</name>
    <dbReference type="NCBI Taxonomy" id="543379"/>
    <lineage>
        <taxon>Eukaryota</taxon>
        <taxon>Metazoa</taxon>
        <taxon>Ecdysozoa</taxon>
        <taxon>Arthropoda</taxon>
        <taxon>Hexapoda</taxon>
        <taxon>Insecta</taxon>
        <taxon>Pterygota</taxon>
        <taxon>Neoptera</taxon>
        <taxon>Endopterygota</taxon>
        <taxon>Hymenoptera</taxon>
        <taxon>Apocrita</taxon>
        <taxon>Proctotrupomorpha</taxon>
        <taxon>Chalcidoidea</taxon>
        <taxon>Pteromalidae</taxon>
        <taxon>Pteromalinae</taxon>
        <taxon>Trichomalopsis</taxon>
    </lineage>
</organism>
<comment type="caution">
    <text evidence="1">The sequence shown here is derived from an EMBL/GenBank/DDBJ whole genome shotgun (WGS) entry which is preliminary data.</text>
</comment>
<dbReference type="Proteomes" id="UP000215335">
    <property type="component" value="Unassembled WGS sequence"/>
</dbReference>
<name>A0A232ET20_9HYME</name>
<dbReference type="EMBL" id="NNAY01002368">
    <property type="protein sequence ID" value="OXU21446.1"/>
    <property type="molecule type" value="Genomic_DNA"/>
</dbReference>
<reference evidence="1 2" key="1">
    <citation type="journal article" date="2017" name="Curr. Biol.">
        <title>The Evolution of Venom by Co-option of Single-Copy Genes.</title>
        <authorList>
            <person name="Martinson E.O."/>
            <person name="Mrinalini"/>
            <person name="Kelkar Y.D."/>
            <person name="Chang C.H."/>
            <person name="Werren J.H."/>
        </authorList>
    </citation>
    <scope>NUCLEOTIDE SEQUENCE [LARGE SCALE GENOMIC DNA]</scope>
    <source>
        <strain evidence="1 2">Alberta</strain>
        <tissue evidence="1">Whole body</tissue>
    </source>
</reference>
<accession>A0A232ET20</accession>
<gene>
    <name evidence="1" type="ORF">TSAR_010435</name>
</gene>
<proteinExistence type="predicted"/>